<proteinExistence type="predicted"/>
<dbReference type="RefSeq" id="WP_100082053.1">
    <property type="nucleotide sequence ID" value="NZ_NQVN01000015.1"/>
</dbReference>
<dbReference type="Proteomes" id="UP000231070">
    <property type="component" value="Unassembled WGS sequence"/>
</dbReference>
<sequence>MASEPKAEKPIVRDANQQATLAAALAAQSHGYRMPSDDTSTVMALSAARQQQNEEAQALIQETEAAFKPAPAPVCDPYSVDPATACPAKAP</sequence>
<comment type="caution">
    <text evidence="1">The sequence shown here is derived from an EMBL/GenBank/DDBJ whole genome shotgun (WGS) entry which is preliminary data.</text>
</comment>
<dbReference type="EMBL" id="NQVN01000015">
    <property type="protein sequence ID" value="PIO97748.1"/>
    <property type="molecule type" value="Genomic_DNA"/>
</dbReference>
<accession>A0A2G9WSQ7</accession>
<name>A0A2G9WSQ7_9HYPH</name>
<evidence type="ECO:0000313" key="2">
    <source>
        <dbReference type="Proteomes" id="UP000231070"/>
    </source>
</evidence>
<dbReference type="OrthoDB" id="8454132at2"/>
<organism evidence="1 2">
    <name type="scientific">Pleomorphomonas carboxyditropha</name>
    <dbReference type="NCBI Taxonomy" id="2023338"/>
    <lineage>
        <taxon>Bacteria</taxon>
        <taxon>Pseudomonadati</taxon>
        <taxon>Pseudomonadota</taxon>
        <taxon>Alphaproteobacteria</taxon>
        <taxon>Hyphomicrobiales</taxon>
        <taxon>Pleomorphomonadaceae</taxon>
        <taxon>Pleomorphomonas</taxon>
    </lineage>
</organism>
<protein>
    <submittedName>
        <fullName evidence="1">Uncharacterized protein</fullName>
    </submittedName>
</protein>
<keyword evidence="2" id="KW-1185">Reference proteome</keyword>
<evidence type="ECO:0000313" key="1">
    <source>
        <dbReference type="EMBL" id="PIO97748.1"/>
    </source>
</evidence>
<dbReference type="AlphaFoldDB" id="A0A2G9WSQ7"/>
<gene>
    <name evidence="1" type="ORF">CJ014_18905</name>
</gene>
<reference evidence="1 2" key="1">
    <citation type="submission" date="2017-08" db="EMBL/GenBank/DDBJ databases">
        <title>Pleomorphomonas carboxidotrophicus sp. nov., a new mesophilic hydrogenogenic carboxidotroph.</title>
        <authorList>
            <person name="Esquivel-Elizondo S."/>
            <person name="Krajmalnik-Brown R."/>
            <person name="Maldonado J."/>
        </authorList>
    </citation>
    <scope>NUCLEOTIDE SEQUENCE [LARGE SCALE GENOMIC DNA]</scope>
    <source>
        <strain evidence="1 2">SVCO-16</strain>
    </source>
</reference>